<dbReference type="Proteomes" id="UP000234240">
    <property type="component" value="Unassembled WGS sequence"/>
</dbReference>
<comment type="caution">
    <text evidence="1">The sequence shown here is derived from an EMBL/GenBank/DDBJ whole genome shotgun (WGS) entry which is preliminary data.</text>
</comment>
<dbReference type="AlphaFoldDB" id="A0A2N5DSN4"/>
<organism evidence="1 2">
    <name type="scientific">Chimaeribacter californicus</name>
    <dbReference type="NCBI Taxonomy" id="2060067"/>
    <lineage>
        <taxon>Bacteria</taxon>
        <taxon>Pseudomonadati</taxon>
        <taxon>Pseudomonadota</taxon>
        <taxon>Gammaproteobacteria</taxon>
        <taxon>Enterobacterales</taxon>
        <taxon>Yersiniaceae</taxon>
        <taxon>Chimaeribacter</taxon>
    </lineage>
</organism>
<dbReference type="EMBL" id="PJZF01000091">
    <property type="protein sequence ID" value="PLR29123.1"/>
    <property type="molecule type" value="Genomic_DNA"/>
</dbReference>
<evidence type="ECO:0000313" key="1">
    <source>
        <dbReference type="EMBL" id="PLR29123.1"/>
    </source>
</evidence>
<proteinExistence type="predicted"/>
<evidence type="ECO:0000313" key="2">
    <source>
        <dbReference type="Proteomes" id="UP000234240"/>
    </source>
</evidence>
<reference evidence="1 2" key="1">
    <citation type="submission" date="2017-12" db="EMBL/GenBank/DDBJ databases">
        <title>Characterization of six clinical isolates of Enterochimera gen. nov., a novel genus of the Yersiniaciae family and the three species Enterochimera arupensis sp. nov., Enterochimera coloradensis sp. nov, and Enterochimera californica sp. nov.</title>
        <authorList>
            <person name="Rossi A."/>
            <person name="Fisher M."/>
        </authorList>
    </citation>
    <scope>NUCLEOTIDE SEQUENCE [LARGE SCALE GENOMIC DNA]</scope>
    <source>
        <strain evidence="2">2015-Iso6</strain>
    </source>
</reference>
<accession>A0A2N5DSN4</accession>
<protein>
    <submittedName>
        <fullName evidence="1">Uncharacterized protein</fullName>
    </submittedName>
</protein>
<dbReference type="RefSeq" id="WP_165699665.1">
    <property type="nucleotide sequence ID" value="NZ_PJZF01000091.1"/>
</dbReference>
<sequence>AQLVASNDWLPTHREQLASAVKECNNIPATAKAISDTEAAGMDIFRRELEKMVSDGVSDVHLPGINMCLGLVASLAFSHRITAGKRKA</sequence>
<keyword evidence="2" id="KW-1185">Reference proteome</keyword>
<gene>
    <name evidence="1" type="ORF">CYR55_23020</name>
</gene>
<feature type="non-terminal residue" evidence="1">
    <location>
        <position position="1"/>
    </location>
</feature>
<name>A0A2N5DSN4_9GAMM</name>